<dbReference type="EMBL" id="KN822158">
    <property type="protein sequence ID" value="KIM54258.1"/>
    <property type="molecule type" value="Genomic_DNA"/>
</dbReference>
<organism evidence="1 2">
    <name type="scientific">Scleroderma citrinum Foug A</name>
    <dbReference type="NCBI Taxonomy" id="1036808"/>
    <lineage>
        <taxon>Eukaryota</taxon>
        <taxon>Fungi</taxon>
        <taxon>Dikarya</taxon>
        <taxon>Basidiomycota</taxon>
        <taxon>Agaricomycotina</taxon>
        <taxon>Agaricomycetes</taxon>
        <taxon>Agaricomycetidae</taxon>
        <taxon>Boletales</taxon>
        <taxon>Sclerodermatineae</taxon>
        <taxon>Sclerodermataceae</taxon>
        <taxon>Scleroderma</taxon>
    </lineage>
</organism>
<sequence>MGCWVPCWDEITRRFFTLILILSADYEEQAVMALIRGVMSNFPCPVCLIPREQISKFPDPYPLRTSENVAATLEKAQCQQLAEDKEHVLAAEGLRDVDSKMAKVEENLRLMPHWHGLNHFEEALSVSYTDGQKFEDLSKVIVFACHDVLTREECKDDYILLRCLRAYIEFDLYTAFEVHTTHTLTAGREALSTLNTLIQTYAEKTQQGSEKNWNFPKNHLSMHVFDDIEAKGVTRNFNTKPNEKMHGPLKESYQLQTNFKDVADQILRINHYQLVAEHIRCKIEDHDTYYNSMTGVVDDEEHDTMEDYFHVRLGSAQKPLTFQGVEQNNANDKAFEQFRIKLNLFLNSYFQTVRGSLPQGRPIQFKGDDMVIKYRYVKVNFESKVDWCQYTDYLRCSLSFHGRAHHDCAIFRTQQRDIFGRIVFLFTCSIDKEKFPLALVHPYDAGLAGQRLSKDSHLGFWRVHEQSCASTEIFSVHLIIRGALLYPDNARPGKYLVIDTIDTDMFLRVQEMHKSAGHY</sequence>
<dbReference type="InParanoid" id="A0A0C2YXD3"/>
<accession>A0A0C2YXD3</accession>
<dbReference type="InterPro" id="IPR041078">
    <property type="entry name" value="Plavaka"/>
</dbReference>
<reference evidence="1 2" key="1">
    <citation type="submission" date="2014-04" db="EMBL/GenBank/DDBJ databases">
        <authorList>
            <consortium name="DOE Joint Genome Institute"/>
            <person name="Kuo A."/>
            <person name="Kohler A."/>
            <person name="Nagy L.G."/>
            <person name="Floudas D."/>
            <person name="Copeland A."/>
            <person name="Barry K.W."/>
            <person name="Cichocki N."/>
            <person name="Veneault-Fourrey C."/>
            <person name="LaButti K."/>
            <person name="Lindquist E.A."/>
            <person name="Lipzen A."/>
            <person name="Lundell T."/>
            <person name="Morin E."/>
            <person name="Murat C."/>
            <person name="Sun H."/>
            <person name="Tunlid A."/>
            <person name="Henrissat B."/>
            <person name="Grigoriev I.V."/>
            <person name="Hibbett D.S."/>
            <person name="Martin F."/>
            <person name="Nordberg H.P."/>
            <person name="Cantor M.N."/>
            <person name="Hua S.X."/>
        </authorList>
    </citation>
    <scope>NUCLEOTIDE SEQUENCE [LARGE SCALE GENOMIC DNA]</scope>
    <source>
        <strain evidence="1 2">Foug A</strain>
    </source>
</reference>
<dbReference type="HOGENOM" id="CLU_009122_3_3_1"/>
<reference evidence="2" key="2">
    <citation type="submission" date="2015-01" db="EMBL/GenBank/DDBJ databases">
        <title>Evolutionary Origins and Diversification of the Mycorrhizal Mutualists.</title>
        <authorList>
            <consortium name="DOE Joint Genome Institute"/>
            <consortium name="Mycorrhizal Genomics Consortium"/>
            <person name="Kohler A."/>
            <person name="Kuo A."/>
            <person name="Nagy L.G."/>
            <person name="Floudas D."/>
            <person name="Copeland A."/>
            <person name="Barry K.W."/>
            <person name="Cichocki N."/>
            <person name="Veneault-Fourrey C."/>
            <person name="LaButti K."/>
            <person name="Lindquist E.A."/>
            <person name="Lipzen A."/>
            <person name="Lundell T."/>
            <person name="Morin E."/>
            <person name="Murat C."/>
            <person name="Riley R."/>
            <person name="Ohm R."/>
            <person name="Sun H."/>
            <person name="Tunlid A."/>
            <person name="Henrissat B."/>
            <person name="Grigoriev I.V."/>
            <person name="Hibbett D.S."/>
            <person name="Martin F."/>
        </authorList>
    </citation>
    <scope>NUCLEOTIDE SEQUENCE [LARGE SCALE GENOMIC DNA]</scope>
    <source>
        <strain evidence="2">Foug A</strain>
    </source>
</reference>
<dbReference type="STRING" id="1036808.A0A0C2YXD3"/>
<dbReference type="AlphaFoldDB" id="A0A0C2YXD3"/>
<protein>
    <submittedName>
        <fullName evidence="1">Uncharacterized protein</fullName>
    </submittedName>
</protein>
<evidence type="ECO:0000313" key="1">
    <source>
        <dbReference type="EMBL" id="KIM54258.1"/>
    </source>
</evidence>
<evidence type="ECO:0000313" key="2">
    <source>
        <dbReference type="Proteomes" id="UP000053989"/>
    </source>
</evidence>
<dbReference type="OrthoDB" id="3239511at2759"/>
<name>A0A0C2YXD3_9AGAM</name>
<dbReference type="Pfam" id="PF18759">
    <property type="entry name" value="Plavaka"/>
    <property type="match status" value="1"/>
</dbReference>
<gene>
    <name evidence="1" type="ORF">SCLCIDRAFT_31208</name>
</gene>
<dbReference type="Proteomes" id="UP000053989">
    <property type="component" value="Unassembled WGS sequence"/>
</dbReference>
<keyword evidence="2" id="KW-1185">Reference proteome</keyword>
<proteinExistence type="predicted"/>